<dbReference type="PANTHER" id="PTHR46637">
    <property type="entry name" value="TIS1421-TRANSPOSASE PROTEIN A"/>
    <property type="match status" value="1"/>
</dbReference>
<feature type="domain" description="Insertion element IS402-like" evidence="2">
    <location>
        <begin position="4"/>
        <end position="48"/>
    </location>
</feature>
<dbReference type="EMBL" id="BAAFSG010000001">
    <property type="protein sequence ID" value="GAB1253529.1"/>
    <property type="molecule type" value="Genomic_DNA"/>
</dbReference>
<organism evidence="3 4">
    <name type="scientific">Desulfovibrio falkowii</name>
    <dbReference type="NCBI Taxonomy" id="3136602"/>
    <lineage>
        <taxon>Bacteria</taxon>
        <taxon>Pseudomonadati</taxon>
        <taxon>Thermodesulfobacteriota</taxon>
        <taxon>Desulfovibrionia</taxon>
        <taxon>Desulfovibrionales</taxon>
        <taxon>Desulfovibrionaceae</taxon>
        <taxon>Desulfovibrio</taxon>
    </lineage>
</organism>
<dbReference type="InterPro" id="IPR025161">
    <property type="entry name" value="IS402-like_dom"/>
</dbReference>
<evidence type="ECO:0000256" key="1">
    <source>
        <dbReference type="SAM" id="MobiDB-lite"/>
    </source>
</evidence>
<dbReference type="PANTHER" id="PTHR46637:SF1">
    <property type="entry name" value="BLL5188 PROTEIN"/>
    <property type="match status" value="1"/>
</dbReference>
<protein>
    <recommendedName>
        <fullName evidence="2">Insertion element IS402-like domain-containing protein</fullName>
    </recommendedName>
</protein>
<evidence type="ECO:0000313" key="4">
    <source>
        <dbReference type="Proteomes" id="UP001628192"/>
    </source>
</evidence>
<feature type="region of interest" description="Disordered" evidence="1">
    <location>
        <begin position="346"/>
        <end position="374"/>
    </location>
</feature>
<comment type="caution">
    <text evidence="3">The sequence shown here is derived from an EMBL/GenBank/DDBJ whole genome shotgun (WGS) entry which is preliminary data.</text>
</comment>
<proteinExistence type="predicted"/>
<keyword evidence="4" id="KW-1185">Reference proteome</keyword>
<evidence type="ECO:0000259" key="2">
    <source>
        <dbReference type="Pfam" id="PF13340"/>
    </source>
</evidence>
<gene>
    <name evidence="3" type="ORF">Defa_10160</name>
</gene>
<feature type="compositionally biased region" description="Low complexity" evidence="1">
    <location>
        <begin position="355"/>
        <end position="367"/>
    </location>
</feature>
<dbReference type="InterPro" id="IPR052909">
    <property type="entry name" value="Transposase_6_like"/>
</dbReference>
<dbReference type="Pfam" id="PF13340">
    <property type="entry name" value="DUF4096"/>
    <property type="match status" value="1"/>
</dbReference>
<accession>A0ABQ0E753</accession>
<name>A0ABQ0E753_9BACT</name>
<reference evidence="3 4" key="1">
    <citation type="journal article" date="2025" name="Int. J. Syst. Evol. Microbiol.">
        <title>Desulfovibrio falkowii sp. nov., Porphyromonas miyakawae sp. nov., Mediterraneibacter flintii sp. nov. and Owariibacterium komagatae gen. nov., sp. nov., isolated from human faeces.</title>
        <authorList>
            <person name="Hamaguchi T."/>
            <person name="Ohara M."/>
            <person name="Hisatomi A."/>
            <person name="Sekiguchi K."/>
            <person name="Takeda J.I."/>
            <person name="Ueyama J."/>
            <person name="Ito M."/>
            <person name="Nishiwaki H."/>
            <person name="Ogi T."/>
            <person name="Hirayama M."/>
            <person name="Ohkuma M."/>
            <person name="Sakamoto M."/>
            <person name="Ohno K."/>
        </authorList>
    </citation>
    <scope>NUCLEOTIDE SEQUENCE [LARGE SCALE GENOMIC DNA]</scope>
    <source>
        <strain evidence="3 4">13CB8C</strain>
    </source>
</reference>
<evidence type="ECO:0000313" key="3">
    <source>
        <dbReference type="EMBL" id="GAB1253529.1"/>
    </source>
</evidence>
<sequence>MLAKTGTETRGRKRKDDRLIFNAILWIMKTGAPWRDLHPEFGPWNTVSAGAGGLSITGGSAFAGVHAESGGANDIISHGAINIKGHHGLQADGSNNLVTAHNGEVTISGSGGSYVDPGSGIHAANGGTNTITGNAPLTVAITATGATAEKAIAMWADGGGSVNYITGHSRAGGPGDSVTLTANNGQGIAMQAENGGKNIITTGAGNDSVLINGAVKGNGNEINLGGGDNTLTINGAVQTGSLNVIAAGGTYTLVLQASNAENFAARYGDWLNAIGSDPLTAGGMTGISFEGLSFSPLPTDFLSTFNDLLWALHDGGTSIEPPELVTQLHDLAAPFATPLAATLAETDAEHHTQDAQHAAQDSAQDTTWTAHDGPTLLADDSLNAAFNAQTDNTGTQTDVFEPDATAQTSFAMDEEEEGQVQPLFAFLDDHATDTSASMFLEEGDDALHNGYLGNEGENSGDFAGVHTSITLTYGDESLDSLFTAAGGQDTEKGGTGLKGDALHGMGLADMNTALDQNPLAGSEATGGSAAVAGGVVTGTNETGNVPSVMDSCQEATDSAAREMTSC</sequence>
<dbReference type="Proteomes" id="UP001628192">
    <property type="component" value="Unassembled WGS sequence"/>
</dbReference>